<comment type="similarity">
    <text evidence="3 15">Belongs to the flavoprotein pyridine nucleotide cytochrome reductase family.</text>
</comment>
<feature type="binding site" evidence="14">
    <location>
        <position position="133"/>
    </location>
    <ligand>
        <name>FAD</name>
        <dbReference type="ChEBI" id="CHEBI:57692"/>
    </ligand>
</feature>
<dbReference type="Gene3D" id="3.40.50.80">
    <property type="entry name" value="Nucleotide-binding domain of ferredoxin-NADP reductase (FNR) module"/>
    <property type="match status" value="1"/>
</dbReference>
<dbReference type="Pfam" id="PF00175">
    <property type="entry name" value="NAD_binding_1"/>
    <property type="match status" value="1"/>
</dbReference>
<evidence type="ECO:0000256" key="9">
    <source>
        <dbReference type="ARBA" id="ARBA00023002"/>
    </source>
</evidence>
<dbReference type="EMBL" id="GL996505">
    <property type="protein sequence ID" value="EGW30434.1"/>
    <property type="molecule type" value="Genomic_DNA"/>
</dbReference>
<dbReference type="GeneID" id="18874670"/>
<evidence type="ECO:0000313" key="17">
    <source>
        <dbReference type="EMBL" id="EGW30434.1"/>
    </source>
</evidence>
<keyword evidence="5" id="KW-0812">Transmembrane</keyword>
<evidence type="ECO:0000256" key="7">
    <source>
        <dbReference type="ARBA" id="ARBA00022827"/>
    </source>
</evidence>
<evidence type="ECO:0000256" key="5">
    <source>
        <dbReference type="ARBA" id="ARBA00022692"/>
    </source>
</evidence>
<dbReference type="InterPro" id="IPR008333">
    <property type="entry name" value="Cbr1-like_FAD-bd_dom"/>
</dbReference>
<dbReference type="InterPro" id="IPR001433">
    <property type="entry name" value="OxRdtase_FAD/NAD-bd"/>
</dbReference>
<reference evidence="17 18" key="1">
    <citation type="journal article" date="2011" name="Proc. Natl. Acad. Sci. U.S.A.">
        <title>Comparative genomics of xylose-fermenting fungi for enhanced biofuel production.</title>
        <authorList>
            <person name="Wohlbach D.J."/>
            <person name="Kuo A."/>
            <person name="Sato T.K."/>
            <person name="Potts K.M."/>
            <person name="Salamov A.A."/>
            <person name="LaButti K.M."/>
            <person name="Sun H."/>
            <person name="Clum A."/>
            <person name="Pangilinan J.L."/>
            <person name="Lindquist E.A."/>
            <person name="Lucas S."/>
            <person name="Lapidus A."/>
            <person name="Jin M."/>
            <person name="Gunawan C."/>
            <person name="Balan V."/>
            <person name="Dale B.E."/>
            <person name="Jeffries T.W."/>
            <person name="Zinkel R."/>
            <person name="Barry K.W."/>
            <person name="Grigoriev I.V."/>
            <person name="Gasch A.P."/>
        </authorList>
    </citation>
    <scope>NUCLEOTIDE SEQUENCE [LARGE SCALE GENOMIC DNA]</scope>
    <source>
        <strain evidence="18">NRRL Y-27907 / 11-Y1</strain>
    </source>
</reference>
<evidence type="ECO:0000259" key="16">
    <source>
        <dbReference type="PROSITE" id="PS51384"/>
    </source>
</evidence>
<feature type="binding site" evidence="14">
    <location>
        <position position="106"/>
    </location>
    <ligand>
        <name>FAD</name>
        <dbReference type="ChEBI" id="CHEBI:57692"/>
    </ligand>
</feature>
<keyword evidence="7 14" id="KW-0274">FAD</keyword>
<keyword evidence="10 15" id="KW-0520">NAD</keyword>
<dbReference type="InterPro" id="IPR017927">
    <property type="entry name" value="FAD-bd_FR_type"/>
</dbReference>
<keyword evidence="9 15" id="KW-0560">Oxidoreductase</keyword>
<dbReference type="PANTHER" id="PTHR19370:SF171">
    <property type="entry name" value="NADH-CYTOCHROME B5 REDUCTASE 2"/>
    <property type="match status" value="1"/>
</dbReference>
<evidence type="ECO:0000256" key="8">
    <source>
        <dbReference type="ARBA" id="ARBA00022989"/>
    </source>
</evidence>
<evidence type="ECO:0000256" key="15">
    <source>
        <dbReference type="RuleBase" id="RU361226"/>
    </source>
</evidence>
<dbReference type="STRING" id="619300.G3AU58"/>
<feature type="binding site" evidence="14">
    <location>
        <position position="132"/>
    </location>
    <ligand>
        <name>FAD</name>
        <dbReference type="ChEBI" id="CHEBI:57692"/>
    </ligand>
</feature>
<dbReference type="FunFam" id="3.40.50.80:FF:000009">
    <property type="entry name" value="NADH-cytochrome b5 reductase"/>
    <property type="match status" value="1"/>
</dbReference>
<evidence type="ECO:0000256" key="10">
    <source>
        <dbReference type="ARBA" id="ARBA00023027"/>
    </source>
</evidence>
<proteinExistence type="inferred from homology"/>
<dbReference type="GO" id="GO:0005741">
    <property type="term" value="C:mitochondrial outer membrane"/>
    <property type="evidence" value="ECO:0007669"/>
    <property type="project" value="UniProtKB-SubCell"/>
</dbReference>
<evidence type="ECO:0000256" key="13">
    <source>
        <dbReference type="ARBA" id="ARBA00047682"/>
    </source>
</evidence>
<feature type="binding site" evidence="14">
    <location>
        <position position="107"/>
    </location>
    <ligand>
        <name>FAD</name>
        <dbReference type="ChEBI" id="CHEBI:57692"/>
    </ligand>
</feature>
<evidence type="ECO:0000313" key="18">
    <source>
        <dbReference type="Proteomes" id="UP000000709"/>
    </source>
</evidence>
<evidence type="ECO:0000256" key="3">
    <source>
        <dbReference type="ARBA" id="ARBA00006105"/>
    </source>
</evidence>
<dbReference type="GO" id="GO:0090524">
    <property type="term" value="F:cytochrome-b5 reductase activity, acting on NADH"/>
    <property type="evidence" value="ECO:0007669"/>
    <property type="project" value="UniProtKB-EC"/>
</dbReference>
<keyword evidence="18" id="KW-1185">Reference proteome</keyword>
<comment type="cofactor">
    <cofactor evidence="1 14 15">
        <name>FAD</name>
        <dbReference type="ChEBI" id="CHEBI:57692"/>
    </cofactor>
</comment>
<dbReference type="RefSeq" id="XP_007377405.1">
    <property type="nucleotide sequence ID" value="XM_007377343.1"/>
</dbReference>
<dbReference type="EC" id="1.6.2.2" evidence="15"/>
<dbReference type="InterPro" id="IPR001709">
    <property type="entry name" value="Flavoprot_Pyr_Nucl_cyt_Rdtase"/>
</dbReference>
<comment type="subcellular location">
    <subcellularLocation>
        <location evidence="2">Mitochondrion outer membrane</location>
        <topology evidence="2">Single-pass membrane protein</topology>
    </subcellularLocation>
</comment>
<dbReference type="Proteomes" id="UP000000709">
    <property type="component" value="Unassembled WGS sequence"/>
</dbReference>
<keyword evidence="8" id="KW-1133">Transmembrane helix</keyword>
<evidence type="ECO:0000256" key="6">
    <source>
        <dbReference type="ARBA" id="ARBA00022787"/>
    </source>
</evidence>
<evidence type="ECO:0000256" key="11">
    <source>
        <dbReference type="ARBA" id="ARBA00023128"/>
    </source>
</evidence>
<evidence type="ECO:0000256" key="2">
    <source>
        <dbReference type="ARBA" id="ARBA00004572"/>
    </source>
</evidence>
<dbReference type="InterPro" id="IPR001834">
    <property type="entry name" value="CBR-like"/>
</dbReference>
<dbReference type="eggNOG" id="KOG0534">
    <property type="taxonomic scope" value="Eukaryota"/>
</dbReference>
<keyword evidence="11" id="KW-0496">Mitochondrion</keyword>
<dbReference type="HOGENOM" id="CLU_003827_9_1_1"/>
<dbReference type="Pfam" id="PF00970">
    <property type="entry name" value="FAD_binding_6"/>
    <property type="match status" value="1"/>
</dbReference>
<protein>
    <recommendedName>
        <fullName evidence="15">NADH-cytochrome b5 reductase</fullName>
        <ecNumber evidence="15">1.6.2.2</ecNumber>
    </recommendedName>
</protein>
<dbReference type="SUPFAM" id="SSF52343">
    <property type="entry name" value="Ferredoxin reductase-like, C-terminal NADP-linked domain"/>
    <property type="match status" value="1"/>
</dbReference>
<name>G3AU58_SPAPN</name>
<dbReference type="PRINTS" id="PR00371">
    <property type="entry name" value="FPNCR"/>
</dbReference>
<dbReference type="FunCoup" id="G3AU58">
    <property type="interactions" value="334"/>
</dbReference>
<feature type="binding site" evidence="14">
    <location>
        <position position="108"/>
    </location>
    <ligand>
        <name>FAD</name>
        <dbReference type="ChEBI" id="CHEBI:57692"/>
    </ligand>
</feature>
<keyword evidence="4 14" id="KW-0285">Flavoprotein</keyword>
<dbReference type="OMA" id="KGPEMQK"/>
<dbReference type="SUPFAM" id="SSF63380">
    <property type="entry name" value="Riboflavin synthase domain-like"/>
    <property type="match status" value="1"/>
</dbReference>
<comment type="catalytic activity">
    <reaction evidence="13 15">
        <text>2 Fe(III)-[cytochrome b5] + NADH = 2 Fe(II)-[cytochrome b5] + NAD(+) + H(+)</text>
        <dbReference type="Rhea" id="RHEA:46680"/>
        <dbReference type="Rhea" id="RHEA-COMP:10438"/>
        <dbReference type="Rhea" id="RHEA-COMP:10439"/>
        <dbReference type="ChEBI" id="CHEBI:15378"/>
        <dbReference type="ChEBI" id="CHEBI:29033"/>
        <dbReference type="ChEBI" id="CHEBI:29034"/>
        <dbReference type="ChEBI" id="CHEBI:57540"/>
        <dbReference type="ChEBI" id="CHEBI:57945"/>
        <dbReference type="EC" id="1.6.2.2"/>
    </reaction>
</comment>
<dbReference type="FunFam" id="2.40.30.10:FF:000032">
    <property type="entry name" value="NADH-cytochrome b5 reductase"/>
    <property type="match status" value="1"/>
</dbReference>
<gene>
    <name evidence="17" type="ORF">SPAPADRAFT_63274</name>
</gene>
<dbReference type="KEGG" id="spaa:SPAPADRAFT_63274"/>
<evidence type="ECO:0000256" key="14">
    <source>
        <dbReference type="PIRSR" id="PIRSR601834-1"/>
    </source>
</evidence>
<dbReference type="GO" id="GO:0006696">
    <property type="term" value="P:ergosterol biosynthetic process"/>
    <property type="evidence" value="ECO:0007669"/>
    <property type="project" value="TreeGrafter"/>
</dbReference>
<organism evidence="18">
    <name type="scientific">Spathaspora passalidarum (strain NRRL Y-27907 / 11-Y1)</name>
    <dbReference type="NCBI Taxonomy" id="619300"/>
    <lineage>
        <taxon>Eukaryota</taxon>
        <taxon>Fungi</taxon>
        <taxon>Dikarya</taxon>
        <taxon>Ascomycota</taxon>
        <taxon>Saccharomycotina</taxon>
        <taxon>Pichiomycetes</taxon>
        <taxon>Debaryomycetaceae</taxon>
        <taxon>Spathaspora</taxon>
    </lineage>
</organism>
<accession>G3AU58</accession>
<sequence length="304" mass="33416">MSLSHSFAKLSHPKYLIPIAGVAVASIGLAYQYSTMSTAPISNEAKVTFKGDNEWVDLKLLKSEDLTHNTKHLTFKLNSEDELSGLVTASCLLTKFVTAKGNNVIRPYTPVSDTEQKGTIEFVVKKYEGGKMSSHIFDLKENETLSFKGPVVKWKWEPNQFKSISLIGGGTGITPLYQLLHEITKNPTDKTKVNLIFGNVSTDDILIKKEIDAIANAHKDQVKVTYFVDKAKEGEAWEGKVGYITKDFLASELDKPSSDTKVFVCGPPGLYKAVSGPKVSPTDQGELTGALAELGYTKEQVFKF</sequence>
<dbReference type="OrthoDB" id="432685at2759"/>
<feature type="binding site" evidence="14">
    <location>
        <position position="125"/>
    </location>
    <ligand>
        <name>FAD</name>
        <dbReference type="ChEBI" id="CHEBI:57692"/>
    </ligand>
</feature>
<dbReference type="PROSITE" id="PS51384">
    <property type="entry name" value="FAD_FR"/>
    <property type="match status" value="1"/>
</dbReference>
<dbReference type="PRINTS" id="PR00406">
    <property type="entry name" value="CYTB5RDTASE"/>
</dbReference>
<dbReference type="AlphaFoldDB" id="G3AU58"/>
<dbReference type="InterPro" id="IPR017938">
    <property type="entry name" value="Riboflavin_synthase-like_b-brl"/>
</dbReference>
<evidence type="ECO:0000256" key="12">
    <source>
        <dbReference type="ARBA" id="ARBA00023136"/>
    </source>
</evidence>
<evidence type="ECO:0000256" key="1">
    <source>
        <dbReference type="ARBA" id="ARBA00001974"/>
    </source>
</evidence>
<dbReference type="Gene3D" id="2.40.30.10">
    <property type="entry name" value="Translation factors"/>
    <property type="match status" value="1"/>
</dbReference>
<keyword evidence="12" id="KW-0472">Membrane</keyword>
<keyword evidence="6" id="KW-1000">Mitochondrion outer membrane</keyword>
<dbReference type="InterPro" id="IPR039261">
    <property type="entry name" value="FNR_nucleotide-bd"/>
</dbReference>
<feature type="binding site" evidence="14">
    <location>
        <position position="131"/>
    </location>
    <ligand>
        <name>FAD</name>
        <dbReference type="ChEBI" id="CHEBI:57692"/>
    </ligand>
</feature>
<feature type="domain" description="FAD-binding FR-type" evidence="16">
    <location>
        <begin position="53"/>
        <end position="157"/>
    </location>
</feature>
<feature type="binding site" evidence="14">
    <location>
        <position position="123"/>
    </location>
    <ligand>
        <name>FAD</name>
        <dbReference type="ChEBI" id="CHEBI:57692"/>
    </ligand>
</feature>
<dbReference type="InParanoid" id="G3AU58"/>
<dbReference type="PANTHER" id="PTHR19370">
    <property type="entry name" value="NADH-CYTOCHROME B5 REDUCTASE"/>
    <property type="match status" value="1"/>
</dbReference>
<feature type="binding site" evidence="14">
    <location>
        <position position="174"/>
    </location>
    <ligand>
        <name>FAD</name>
        <dbReference type="ChEBI" id="CHEBI:57692"/>
    </ligand>
</feature>
<evidence type="ECO:0000256" key="4">
    <source>
        <dbReference type="ARBA" id="ARBA00022630"/>
    </source>
</evidence>
<dbReference type="CDD" id="cd06183">
    <property type="entry name" value="cyt_b5_reduct_like"/>
    <property type="match status" value="1"/>
</dbReference>